<dbReference type="Gene3D" id="1.10.10.1150">
    <property type="entry name" value="Coenzyme PQQ synthesis protein D (PqqD)"/>
    <property type="match status" value="1"/>
</dbReference>
<dbReference type="InterPro" id="IPR041881">
    <property type="entry name" value="PqqD_sf"/>
</dbReference>
<dbReference type="Pfam" id="PF05402">
    <property type="entry name" value="PqqD"/>
    <property type="match status" value="1"/>
</dbReference>
<name>A0A7C5PGT8_9BACT</name>
<proteinExistence type="predicted"/>
<gene>
    <name evidence="1" type="ORF">ENL70_03890</name>
</gene>
<dbReference type="AlphaFoldDB" id="A0A7C5PGT8"/>
<comment type="caution">
    <text evidence="1">The sequence shown here is derived from an EMBL/GenBank/DDBJ whole genome shotgun (WGS) entry which is preliminary data.</text>
</comment>
<dbReference type="InterPro" id="IPR008792">
    <property type="entry name" value="PQQD"/>
</dbReference>
<reference evidence="1" key="1">
    <citation type="journal article" date="2020" name="mSystems">
        <title>Genome- and Community-Level Interaction Insights into Carbon Utilization and Element Cycling Functions of Hydrothermarchaeota in Hydrothermal Sediment.</title>
        <authorList>
            <person name="Zhou Z."/>
            <person name="Liu Y."/>
            <person name="Xu W."/>
            <person name="Pan J."/>
            <person name="Luo Z.H."/>
            <person name="Li M."/>
        </authorList>
    </citation>
    <scope>NUCLEOTIDE SEQUENCE [LARGE SCALE GENOMIC DNA]</scope>
    <source>
        <strain evidence="1">SpSt-1019</strain>
    </source>
</reference>
<dbReference type="EMBL" id="DRUY01000129">
    <property type="protein sequence ID" value="HHI65671.1"/>
    <property type="molecule type" value="Genomic_DNA"/>
</dbReference>
<accession>A0A7C5PGT8</accession>
<sequence>MLGFKKNNNNLLMMYPVKNSNISEEVINGQLRLIVYHAGFLRKIFERWFPNYGKSFINLDEYGQFVWQHCNGNYNVKDILVNMQNHFKNESELTLERLVVFIRILVNNNLVKLIKTK</sequence>
<protein>
    <submittedName>
        <fullName evidence="1">PqqD family protein</fullName>
    </submittedName>
</protein>
<organism evidence="1">
    <name type="scientific">Thermodesulfobium narugense</name>
    <dbReference type="NCBI Taxonomy" id="184064"/>
    <lineage>
        <taxon>Bacteria</taxon>
        <taxon>Pseudomonadati</taxon>
        <taxon>Thermodesulfobiota</taxon>
        <taxon>Thermodesulfobiia</taxon>
        <taxon>Thermodesulfobiales</taxon>
        <taxon>Thermodesulfobiaceae</taxon>
        <taxon>Thermodesulfobium</taxon>
    </lineage>
</organism>
<evidence type="ECO:0000313" key="1">
    <source>
        <dbReference type="EMBL" id="HHI65671.1"/>
    </source>
</evidence>